<dbReference type="PANTHER" id="PTHR30204:SF93">
    <property type="entry name" value="HTH MERR-TYPE DOMAIN-CONTAINING PROTEIN"/>
    <property type="match status" value="1"/>
</dbReference>
<dbReference type="SMART" id="SM00422">
    <property type="entry name" value="HTH_MERR"/>
    <property type="match status" value="1"/>
</dbReference>
<keyword evidence="1" id="KW-0238">DNA-binding</keyword>
<protein>
    <submittedName>
        <fullName evidence="3">MerR family transcriptional regulator</fullName>
    </submittedName>
</protein>
<dbReference type="EMBL" id="BOMQ01000008">
    <property type="protein sequence ID" value="GIE46956.1"/>
    <property type="molecule type" value="Genomic_DNA"/>
</dbReference>
<proteinExistence type="predicted"/>
<dbReference type="AlphaFoldDB" id="A0A919MJ03"/>
<dbReference type="SUPFAM" id="SSF46955">
    <property type="entry name" value="Putative DNA-binding domain"/>
    <property type="match status" value="1"/>
</dbReference>
<evidence type="ECO:0000259" key="2">
    <source>
        <dbReference type="PROSITE" id="PS50937"/>
    </source>
</evidence>
<dbReference type="CDD" id="cd00592">
    <property type="entry name" value="HTH_MerR-like"/>
    <property type="match status" value="1"/>
</dbReference>
<evidence type="ECO:0000313" key="4">
    <source>
        <dbReference type="Proteomes" id="UP000647172"/>
    </source>
</evidence>
<dbReference type="GO" id="GO:0003677">
    <property type="term" value="F:DNA binding"/>
    <property type="evidence" value="ECO:0007669"/>
    <property type="project" value="UniProtKB-KW"/>
</dbReference>
<dbReference type="Proteomes" id="UP000647172">
    <property type="component" value="Unassembled WGS sequence"/>
</dbReference>
<dbReference type="Gene3D" id="1.10.1660.10">
    <property type="match status" value="1"/>
</dbReference>
<dbReference type="InterPro" id="IPR047057">
    <property type="entry name" value="MerR_fam"/>
</dbReference>
<comment type="caution">
    <text evidence="3">The sequence shown here is derived from an EMBL/GenBank/DDBJ whole genome shotgun (WGS) entry which is preliminary data.</text>
</comment>
<organism evidence="3 4">
    <name type="scientific">Actinoplanes nipponensis</name>
    <dbReference type="NCBI Taxonomy" id="135950"/>
    <lineage>
        <taxon>Bacteria</taxon>
        <taxon>Bacillati</taxon>
        <taxon>Actinomycetota</taxon>
        <taxon>Actinomycetes</taxon>
        <taxon>Micromonosporales</taxon>
        <taxon>Micromonosporaceae</taxon>
        <taxon>Actinoplanes</taxon>
    </lineage>
</organism>
<dbReference type="PROSITE" id="PS50937">
    <property type="entry name" value="HTH_MERR_2"/>
    <property type="match status" value="1"/>
</dbReference>
<reference evidence="3" key="1">
    <citation type="submission" date="2021-01" db="EMBL/GenBank/DDBJ databases">
        <title>Whole genome shotgun sequence of Actinoplanes nipponensis NBRC 14063.</title>
        <authorList>
            <person name="Komaki H."/>
            <person name="Tamura T."/>
        </authorList>
    </citation>
    <scope>NUCLEOTIDE SEQUENCE</scope>
    <source>
        <strain evidence="3">NBRC 14063</strain>
    </source>
</reference>
<dbReference type="InterPro" id="IPR000551">
    <property type="entry name" value="MerR-type_HTH_dom"/>
</dbReference>
<dbReference type="Pfam" id="PF13411">
    <property type="entry name" value="MerR_1"/>
    <property type="match status" value="1"/>
</dbReference>
<keyword evidence="4" id="KW-1185">Reference proteome</keyword>
<accession>A0A919MJ03</accession>
<name>A0A919MJ03_9ACTN</name>
<dbReference type="GO" id="GO:0003700">
    <property type="term" value="F:DNA-binding transcription factor activity"/>
    <property type="evidence" value="ECO:0007669"/>
    <property type="project" value="InterPro"/>
</dbReference>
<evidence type="ECO:0000313" key="3">
    <source>
        <dbReference type="EMBL" id="GIE46956.1"/>
    </source>
</evidence>
<dbReference type="PRINTS" id="PR00040">
    <property type="entry name" value="HTHMERR"/>
</dbReference>
<dbReference type="InterPro" id="IPR009061">
    <property type="entry name" value="DNA-bd_dom_put_sf"/>
</dbReference>
<gene>
    <name evidence="3" type="ORF">Ani05nite_04900</name>
</gene>
<feature type="domain" description="HTH merR-type" evidence="2">
    <location>
        <begin position="9"/>
        <end position="78"/>
    </location>
</feature>
<dbReference type="PANTHER" id="PTHR30204">
    <property type="entry name" value="REDOX-CYCLING DRUG-SENSING TRANSCRIPTIONAL ACTIVATOR SOXR"/>
    <property type="match status" value="1"/>
</dbReference>
<evidence type="ECO:0000256" key="1">
    <source>
        <dbReference type="ARBA" id="ARBA00023125"/>
    </source>
</evidence>
<sequence length="315" mass="35055">MVGVDHGTSYSIGDLARRTGLSVRTIRFYSDAGVLPPTFRSSANHRRYDLTAVARLDLIRTLRELGVDLASIHRVLTDEISVSQAATAHAEALDVQIRVLRLRRAVLRAVAKRDSSPEEMELMHRIVQLSEAERHRLIHDFVDSTFGGVDANPELVELLRSAVPHLPDEPTADQVESWIELAELVQDTDFRAGVRRMAEYQAAERADGDRTGLHHELTNHVRDRVAAAIAGGIRPASTQAGPVTSELVARYADTFGATDSAEYRAKLVTRLTIANDPRVERYWQLIAIINGSAPMTPLAPVFRWFTEALRHHPEP</sequence>